<evidence type="ECO:0000313" key="1">
    <source>
        <dbReference type="EMBL" id="MCI2228278.1"/>
    </source>
</evidence>
<name>A0A9X1VMF4_9FLAO</name>
<evidence type="ECO:0000313" key="2">
    <source>
        <dbReference type="Proteomes" id="UP001139369"/>
    </source>
</evidence>
<dbReference type="AlphaFoldDB" id="A0A9X1VMF4"/>
<sequence>MAFYVKNLGYLKKRKKVLVSVDIKEFDLLLLNKNDSLNFSFNNSKKNSSISVENYTKEIVITNNGFWQIAIRSTVAIKCLKID</sequence>
<gene>
    <name evidence="1" type="ORF">MC378_03795</name>
</gene>
<dbReference type="EMBL" id="JAKQYM010000002">
    <property type="protein sequence ID" value="MCI2228278.1"/>
    <property type="molecule type" value="Genomic_DNA"/>
</dbReference>
<reference evidence="1" key="1">
    <citation type="submission" date="2022-02" db="EMBL/GenBank/DDBJ databases">
        <title>Polaribacter sp. MSW13, isolated from seawater.</title>
        <authorList>
            <person name="Kristyanto S."/>
            <person name="Jung J."/>
            <person name="Jeon C.O."/>
        </authorList>
    </citation>
    <scope>NUCLEOTIDE SEQUENCE</scope>
    <source>
        <strain evidence="1">MSW13</strain>
    </source>
</reference>
<proteinExistence type="predicted"/>
<comment type="caution">
    <text evidence="1">The sequence shown here is derived from an EMBL/GenBank/DDBJ whole genome shotgun (WGS) entry which is preliminary data.</text>
</comment>
<dbReference type="RefSeq" id="WP_242177394.1">
    <property type="nucleotide sequence ID" value="NZ_JAKQYM010000002.1"/>
</dbReference>
<keyword evidence="2" id="KW-1185">Reference proteome</keyword>
<accession>A0A9X1VMF4</accession>
<protein>
    <submittedName>
        <fullName evidence="1">Uncharacterized protein</fullName>
    </submittedName>
</protein>
<organism evidence="1 2">
    <name type="scientific">Polaribacter marinus</name>
    <dbReference type="NCBI Taxonomy" id="2916838"/>
    <lineage>
        <taxon>Bacteria</taxon>
        <taxon>Pseudomonadati</taxon>
        <taxon>Bacteroidota</taxon>
        <taxon>Flavobacteriia</taxon>
        <taxon>Flavobacteriales</taxon>
        <taxon>Flavobacteriaceae</taxon>
    </lineage>
</organism>
<dbReference type="Proteomes" id="UP001139369">
    <property type="component" value="Unassembled WGS sequence"/>
</dbReference>